<dbReference type="Pfam" id="PF18210">
    <property type="entry name" value="Knl1_RWD_C"/>
    <property type="match status" value="1"/>
</dbReference>
<dbReference type="InterPro" id="IPR037388">
    <property type="entry name" value="Blinkin"/>
</dbReference>
<evidence type="ECO:0000256" key="1">
    <source>
        <dbReference type="SAM" id="Coils"/>
    </source>
</evidence>
<keyword evidence="1" id="KW-0175">Coiled coil</keyword>
<reference evidence="4" key="1">
    <citation type="submission" date="2015-09" db="EMBL/GenBank/DDBJ databases">
        <authorList>
            <person name="Sai Rama Sridatta P."/>
        </authorList>
    </citation>
    <scope>NUCLEOTIDE SEQUENCE [LARGE SCALE GENOMIC DNA]</scope>
</reference>
<sequence length="283" mass="32909">MKEVLYSNLVQANLEEQKKLRGTIEEADEMIKSLDECICQLETGMTAVGKFIILPCLLSFYEWTKQFRPATELFIFPLPLELAAVEEKGFDDKPSLKSCQEEMKKVTEALVDDERQMSELELQKKQNSNKLNRLKAETKNLESHVTILHMVNEWKFGEKTDNCTTYTFLHETMHLQLVYEKSNGTDADNQSERKISHITFKLQLDDEKSQCHARLVHKLLSQYIESETSWVEKYPTKRHVPKLLHDVSLVVSRCRLLGEEIRLLKMWGGLRLDILDISCVDTQ</sequence>
<dbReference type="GO" id="GO:0005634">
    <property type="term" value="C:nucleus"/>
    <property type="evidence" value="ECO:0007669"/>
    <property type="project" value="TreeGrafter"/>
</dbReference>
<dbReference type="PANTHER" id="PTHR16520:SF3">
    <property type="entry name" value="KINETOCHORE SCAFFOLD 1"/>
    <property type="match status" value="1"/>
</dbReference>
<evidence type="ECO:0000259" key="2">
    <source>
        <dbReference type="Pfam" id="PF18210"/>
    </source>
</evidence>
<dbReference type="STRING" id="8187.ENSLCAP00010053610"/>
<reference evidence="3" key="3">
    <citation type="submission" date="2025-09" db="UniProtKB">
        <authorList>
            <consortium name="Ensembl"/>
        </authorList>
    </citation>
    <scope>IDENTIFICATION</scope>
</reference>
<dbReference type="InterPro" id="IPR040850">
    <property type="entry name" value="Knl1_RWD_C"/>
</dbReference>
<keyword evidence="4" id="KW-1185">Reference proteome</keyword>
<reference evidence="3" key="2">
    <citation type="submission" date="2025-08" db="UniProtKB">
        <authorList>
            <consortium name="Ensembl"/>
        </authorList>
    </citation>
    <scope>IDENTIFICATION</scope>
</reference>
<dbReference type="PANTHER" id="PTHR16520">
    <property type="entry name" value="KINETOCHORE SCAFFOLD 1"/>
    <property type="match status" value="1"/>
</dbReference>
<dbReference type="InParanoid" id="A0A4W6FS67"/>
<dbReference type="CDD" id="cd22817">
    <property type="entry name" value="DRWD-N_Knl1"/>
    <property type="match status" value="1"/>
</dbReference>
<protein>
    <recommendedName>
        <fullName evidence="2">Knl1 C-terminal RWD domain-containing protein</fullName>
    </recommendedName>
</protein>
<evidence type="ECO:0000313" key="4">
    <source>
        <dbReference type="Proteomes" id="UP000314980"/>
    </source>
</evidence>
<feature type="coiled-coil region" evidence="1">
    <location>
        <begin position="96"/>
        <end position="144"/>
    </location>
</feature>
<feature type="domain" description="Knl1 C-terminal RWD" evidence="2">
    <location>
        <begin position="114"/>
        <end position="258"/>
    </location>
</feature>
<accession>A0A4W6FS67</accession>
<evidence type="ECO:0000313" key="3">
    <source>
        <dbReference type="Ensembl" id="ENSLCAP00010053610.1"/>
    </source>
</evidence>
<organism evidence="3 4">
    <name type="scientific">Lates calcarifer</name>
    <name type="common">Barramundi</name>
    <name type="synonym">Holocentrus calcarifer</name>
    <dbReference type="NCBI Taxonomy" id="8187"/>
    <lineage>
        <taxon>Eukaryota</taxon>
        <taxon>Metazoa</taxon>
        <taxon>Chordata</taxon>
        <taxon>Craniata</taxon>
        <taxon>Vertebrata</taxon>
        <taxon>Euteleostomi</taxon>
        <taxon>Actinopterygii</taxon>
        <taxon>Neopterygii</taxon>
        <taxon>Teleostei</taxon>
        <taxon>Neoteleostei</taxon>
        <taxon>Acanthomorphata</taxon>
        <taxon>Carangaria</taxon>
        <taxon>Carangaria incertae sedis</taxon>
        <taxon>Centropomidae</taxon>
        <taxon>Lates</taxon>
    </lineage>
</organism>
<dbReference type="AlphaFoldDB" id="A0A4W6FS67"/>
<dbReference type="GO" id="GO:0034501">
    <property type="term" value="P:protein localization to kinetochore"/>
    <property type="evidence" value="ECO:0007669"/>
    <property type="project" value="InterPro"/>
</dbReference>
<name>A0A4W6FS67_LATCA</name>
<dbReference type="Ensembl" id="ENSLCAT00010054989.1">
    <property type="protein sequence ID" value="ENSLCAP00010053610.1"/>
    <property type="gene ID" value="ENSLCAG00010024927.1"/>
</dbReference>
<dbReference type="GO" id="GO:0008608">
    <property type="term" value="P:attachment of spindle microtubules to kinetochore"/>
    <property type="evidence" value="ECO:0007669"/>
    <property type="project" value="InterPro"/>
</dbReference>
<dbReference type="Proteomes" id="UP000314980">
    <property type="component" value="Unassembled WGS sequence"/>
</dbReference>
<proteinExistence type="predicted"/>
<dbReference type="GeneTree" id="ENSGT00410000025918"/>